<evidence type="ECO:0000256" key="3">
    <source>
        <dbReference type="ARBA" id="ARBA00022723"/>
    </source>
</evidence>
<keyword evidence="4" id="KW-0249">Electron transport</keyword>
<dbReference type="PANTHER" id="PTHR30176:SF3">
    <property type="entry name" value="FERREDOXIN-TYPE PROTEIN NAPH"/>
    <property type="match status" value="1"/>
</dbReference>
<evidence type="ECO:0000313" key="9">
    <source>
        <dbReference type="EMBL" id="MBO3116136.1"/>
    </source>
</evidence>
<keyword evidence="7" id="KW-1133">Transmembrane helix</keyword>
<evidence type="ECO:0000256" key="4">
    <source>
        <dbReference type="ARBA" id="ARBA00022982"/>
    </source>
</evidence>
<dbReference type="InterPro" id="IPR017896">
    <property type="entry name" value="4Fe4S_Fe-S-bd"/>
</dbReference>
<feature type="transmembrane region" description="Helical" evidence="7">
    <location>
        <begin position="197"/>
        <end position="214"/>
    </location>
</feature>
<dbReference type="InterPro" id="IPR032879">
    <property type="entry name" value="FixG_C"/>
</dbReference>
<feature type="transmembrane region" description="Helical" evidence="7">
    <location>
        <begin position="155"/>
        <end position="177"/>
    </location>
</feature>
<dbReference type="InterPro" id="IPR009051">
    <property type="entry name" value="Helical_ferredxn"/>
</dbReference>
<dbReference type="Gene3D" id="1.10.1060.10">
    <property type="entry name" value="Alpha-helical ferredoxin"/>
    <property type="match status" value="1"/>
</dbReference>
<keyword evidence="10" id="KW-1185">Reference proteome</keyword>
<keyword evidence="3" id="KW-0479">Metal-binding</keyword>
<dbReference type="InterPro" id="IPR013783">
    <property type="entry name" value="Ig-like_fold"/>
</dbReference>
<evidence type="ECO:0000256" key="2">
    <source>
        <dbReference type="ARBA" id="ARBA00022485"/>
    </source>
</evidence>
<dbReference type="InterPro" id="IPR017900">
    <property type="entry name" value="4Fe4S_Fe_S_CS"/>
</dbReference>
<evidence type="ECO:0000256" key="5">
    <source>
        <dbReference type="ARBA" id="ARBA00023004"/>
    </source>
</evidence>
<proteinExistence type="predicted"/>
<dbReference type="Proteomes" id="UP000676776">
    <property type="component" value="Unassembled WGS sequence"/>
</dbReference>
<keyword evidence="6" id="KW-0411">Iron-sulfur</keyword>
<keyword evidence="7" id="KW-0472">Membrane</keyword>
<keyword evidence="1" id="KW-0813">Transport</keyword>
<dbReference type="Gene3D" id="2.60.40.10">
    <property type="entry name" value="Immunoglobulins"/>
    <property type="match status" value="1"/>
</dbReference>
<dbReference type="Pfam" id="PF11614">
    <property type="entry name" value="FixG_C"/>
    <property type="match status" value="1"/>
</dbReference>
<protein>
    <submittedName>
        <fullName evidence="9">Cytochrome c oxidase accessory protein CcoG</fullName>
    </submittedName>
</protein>
<dbReference type="Pfam" id="PF13746">
    <property type="entry name" value="Fer4_18"/>
    <property type="match status" value="1"/>
</dbReference>
<sequence>MEAPQNEVFRDTIATISEEGKRNWIFPKKPSGPFYDKRKVVSYILLAFLFAAPFIKINGNQFLMFNVLERRFNIFGFPFWPQDFHLFVISMIIAVVFVTLFTVGFGRIFCGWICPQTIFMEMVFRRIEYWIDGDRNKQIRLAKQKWDAEKIKKRLFKWFIFLVISFLIANIFLAYLIGSDKLIQYVVDGPSAHVGTLVPLLIFTAVFYFVFAWFREQVCIIACPYGRLQGVLLDNKSIVVAYDHKRGEAENGRKKFRKNEDREALGHGDCIDCFQCVHVCPTGIDIRNGTQLECVNCTACIDECDTIMDKIGLPKGLIRYASEENIEKKTPFKLTSRMKGYIAVLVILTGVLLGMLALRNDVEARVLRLPGQLYEKKDNNIISNVYTYKLVNKTSENIEDVSFKLRGIDGTIKLVSTEESFVVESQGLAEGTLFIELNQANLSGDKNEIMIEVYSKDRLIETTTVSFLGPRSFY</sequence>
<dbReference type="PROSITE" id="PS51379">
    <property type="entry name" value="4FE4S_FER_2"/>
    <property type="match status" value="1"/>
</dbReference>
<dbReference type="InterPro" id="IPR051684">
    <property type="entry name" value="Electron_Trans/Redox"/>
</dbReference>
<dbReference type="EMBL" id="JAGEVF010000003">
    <property type="protein sequence ID" value="MBO3116136.1"/>
    <property type="molecule type" value="Genomic_DNA"/>
</dbReference>
<evidence type="ECO:0000256" key="7">
    <source>
        <dbReference type="SAM" id="Phobius"/>
    </source>
</evidence>
<organism evidence="9 10">
    <name type="scientific">Winogradskyella pelagia</name>
    <dbReference type="NCBI Taxonomy" id="2819984"/>
    <lineage>
        <taxon>Bacteria</taxon>
        <taxon>Pseudomonadati</taxon>
        <taxon>Bacteroidota</taxon>
        <taxon>Flavobacteriia</taxon>
        <taxon>Flavobacteriales</taxon>
        <taxon>Flavobacteriaceae</taxon>
        <taxon>Winogradskyella</taxon>
    </lineage>
</organism>
<accession>A0ABS3T070</accession>
<name>A0ABS3T070_9FLAO</name>
<dbReference type="NCBIfam" id="TIGR02745">
    <property type="entry name" value="ccoG_rdxA_fixG"/>
    <property type="match status" value="1"/>
</dbReference>
<feature type="domain" description="4Fe-4S ferredoxin-type" evidence="8">
    <location>
        <begin position="261"/>
        <end position="289"/>
    </location>
</feature>
<dbReference type="Pfam" id="PF12801">
    <property type="entry name" value="Fer4_5"/>
    <property type="match status" value="1"/>
</dbReference>
<feature type="transmembrane region" description="Helical" evidence="7">
    <location>
        <begin position="84"/>
        <end position="110"/>
    </location>
</feature>
<dbReference type="InterPro" id="IPR014116">
    <property type="entry name" value="Cyt_c_oxidase_cbb3_FixG"/>
</dbReference>
<keyword evidence="2" id="KW-0004">4Fe-4S</keyword>
<dbReference type="PANTHER" id="PTHR30176">
    <property type="entry name" value="FERREDOXIN-TYPE PROTEIN NAPH"/>
    <property type="match status" value="1"/>
</dbReference>
<keyword evidence="7" id="KW-0812">Transmembrane</keyword>
<gene>
    <name evidence="9" type="primary">ccoG</name>
    <name evidence="9" type="ORF">J4050_05220</name>
</gene>
<feature type="transmembrane region" description="Helical" evidence="7">
    <location>
        <begin position="338"/>
        <end position="358"/>
    </location>
</feature>
<keyword evidence="5" id="KW-0408">Iron</keyword>
<evidence type="ECO:0000313" key="10">
    <source>
        <dbReference type="Proteomes" id="UP000676776"/>
    </source>
</evidence>
<evidence type="ECO:0000256" key="1">
    <source>
        <dbReference type="ARBA" id="ARBA00022448"/>
    </source>
</evidence>
<reference evidence="9 10" key="1">
    <citation type="submission" date="2021-03" db="EMBL/GenBank/DDBJ databases">
        <title>Winogradskyella sp. nov., isolated from costal sediment.</title>
        <authorList>
            <person name="Gao C."/>
        </authorList>
    </citation>
    <scope>NUCLEOTIDE SEQUENCE [LARGE SCALE GENOMIC DNA]</scope>
    <source>
        <strain evidence="9 10">DF17</strain>
    </source>
</reference>
<evidence type="ECO:0000259" key="8">
    <source>
        <dbReference type="PROSITE" id="PS51379"/>
    </source>
</evidence>
<feature type="transmembrane region" description="Helical" evidence="7">
    <location>
        <begin position="40"/>
        <end position="64"/>
    </location>
</feature>
<dbReference type="PROSITE" id="PS00198">
    <property type="entry name" value="4FE4S_FER_1"/>
    <property type="match status" value="1"/>
</dbReference>
<dbReference type="RefSeq" id="WP_208152984.1">
    <property type="nucleotide sequence ID" value="NZ_JAGEVF010000003.1"/>
</dbReference>
<comment type="caution">
    <text evidence="9">The sequence shown here is derived from an EMBL/GenBank/DDBJ whole genome shotgun (WGS) entry which is preliminary data.</text>
</comment>
<dbReference type="SUPFAM" id="SSF54862">
    <property type="entry name" value="4Fe-4S ferredoxins"/>
    <property type="match status" value="1"/>
</dbReference>
<evidence type="ECO:0000256" key="6">
    <source>
        <dbReference type="ARBA" id="ARBA00023014"/>
    </source>
</evidence>